<evidence type="ECO:0000313" key="1">
    <source>
        <dbReference type="EMBL" id="RAZ78685.1"/>
    </source>
</evidence>
<protein>
    <submittedName>
        <fullName evidence="1">Uncharacterized protein</fullName>
    </submittedName>
</protein>
<gene>
    <name evidence="1" type="ORF">DPM35_09100</name>
</gene>
<name>A0A330GW84_9HYPH</name>
<dbReference type="EMBL" id="QMBQ01000002">
    <property type="protein sequence ID" value="RAZ78685.1"/>
    <property type="molecule type" value="Genomic_DNA"/>
</dbReference>
<proteinExistence type="predicted"/>
<organism evidence="1 2">
    <name type="scientific">Mesorhizobium atlanticum</name>
    <dbReference type="NCBI Taxonomy" id="2233532"/>
    <lineage>
        <taxon>Bacteria</taxon>
        <taxon>Pseudomonadati</taxon>
        <taxon>Pseudomonadota</taxon>
        <taxon>Alphaproteobacteria</taxon>
        <taxon>Hyphomicrobiales</taxon>
        <taxon>Phyllobacteriaceae</taxon>
        <taxon>Mesorhizobium</taxon>
    </lineage>
</organism>
<sequence>MQLSLSLIRNTATSAEAAVILMLHPSLRAGLTNAQPQARAIITLSGMSLSDMPAAVCAAEMPSRPIPVAILRLQGGTGRGRWISAGTAIAWRRQFEFIGKERAAASVSAKQRTEKDFFWRTRSGCFFAGPRTR</sequence>
<accession>A0A330GW84</accession>
<dbReference type="Proteomes" id="UP000251956">
    <property type="component" value="Unassembled WGS sequence"/>
</dbReference>
<keyword evidence="2" id="KW-1185">Reference proteome</keyword>
<reference evidence="1 2" key="1">
    <citation type="submission" date="2018-07" db="EMBL/GenBank/DDBJ databases">
        <title>Diversity of Mesorhizobium strains in Brazil.</title>
        <authorList>
            <person name="Helene L.C.F."/>
            <person name="Dall'Agnol R."/>
            <person name="Delamuta J.R.M."/>
            <person name="Hungria M."/>
        </authorList>
    </citation>
    <scope>NUCLEOTIDE SEQUENCE [LARGE SCALE GENOMIC DNA]</scope>
    <source>
        <strain evidence="1 2">CNPSo 3140</strain>
    </source>
</reference>
<dbReference type="AlphaFoldDB" id="A0A330GW84"/>
<comment type="caution">
    <text evidence="1">The sequence shown here is derived from an EMBL/GenBank/DDBJ whole genome shotgun (WGS) entry which is preliminary data.</text>
</comment>
<evidence type="ECO:0000313" key="2">
    <source>
        <dbReference type="Proteomes" id="UP000251956"/>
    </source>
</evidence>